<reference evidence="3 4" key="1">
    <citation type="submission" date="2019-05" db="EMBL/GenBank/DDBJ databases">
        <title>Mikania micrantha, genome provides insights into the molecular mechanism of rapid growth.</title>
        <authorList>
            <person name="Liu B."/>
        </authorList>
    </citation>
    <scope>NUCLEOTIDE SEQUENCE [LARGE SCALE GENOMIC DNA]</scope>
    <source>
        <strain evidence="3">NLD-2019</strain>
        <tissue evidence="3">Leaf</tissue>
    </source>
</reference>
<dbReference type="SUPFAM" id="SSF52058">
    <property type="entry name" value="L domain-like"/>
    <property type="match status" value="1"/>
</dbReference>
<evidence type="ECO:0000256" key="1">
    <source>
        <dbReference type="ARBA" id="ARBA00022614"/>
    </source>
</evidence>
<keyword evidence="2" id="KW-0677">Repeat</keyword>
<evidence type="ECO:0000256" key="2">
    <source>
        <dbReference type="ARBA" id="ARBA00022737"/>
    </source>
</evidence>
<accession>A0A5N6P7V6</accession>
<dbReference type="Proteomes" id="UP000326396">
    <property type="component" value="Linkage Group LG14"/>
</dbReference>
<protein>
    <recommendedName>
        <fullName evidence="5">Leucine-rich repeat-containing N-terminal plant-type domain-containing protein</fullName>
    </recommendedName>
</protein>
<dbReference type="OrthoDB" id="676979at2759"/>
<dbReference type="AlphaFoldDB" id="A0A5N6P7V6"/>
<dbReference type="PANTHER" id="PTHR48054">
    <property type="entry name" value="RECEPTOR KINASE-LIKE PROTEIN XA21"/>
    <property type="match status" value="1"/>
</dbReference>
<dbReference type="PANTHER" id="PTHR48054:SF82">
    <property type="entry name" value="LRR RECEPTOR-LIKE SERINE_THREONINE-PROTEIN KINASE FLS2"/>
    <property type="match status" value="1"/>
</dbReference>
<proteinExistence type="predicted"/>
<keyword evidence="4" id="KW-1185">Reference proteome</keyword>
<name>A0A5N6P7V6_9ASTR</name>
<evidence type="ECO:0000313" key="3">
    <source>
        <dbReference type="EMBL" id="KAD5961711.1"/>
    </source>
</evidence>
<dbReference type="InterPro" id="IPR032675">
    <property type="entry name" value="LRR_dom_sf"/>
</dbReference>
<gene>
    <name evidence="3" type="ORF">E3N88_13184</name>
</gene>
<dbReference type="EMBL" id="SZYD01000006">
    <property type="protein sequence ID" value="KAD5961711.1"/>
    <property type="molecule type" value="Genomic_DNA"/>
</dbReference>
<evidence type="ECO:0008006" key="5">
    <source>
        <dbReference type="Google" id="ProtNLM"/>
    </source>
</evidence>
<sequence length="129" mass="14226">MLSLSNNRFQGTIPHELGHLSRLHFLRLYLNKFSGVIPSNISGCFNLKEIGLSENELVGSIPKEISFLSKLTFLSLFYNKLNGGIPPFLGNLTSMEVFSSTNQVDSATEKGKTQSLFSAETDLEAAKKL</sequence>
<dbReference type="InterPro" id="IPR001611">
    <property type="entry name" value="Leu-rich_rpt"/>
</dbReference>
<dbReference type="FunFam" id="3.80.10.10:FF:000383">
    <property type="entry name" value="Leucine-rich repeat receptor protein kinase EMS1"/>
    <property type="match status" value="1"/>
</dbReference>
<dbReference type="Pfam" id="PF00560">
    <property type="entry name" value="LRR_1"/>
    <property type="match status" value="4"/>
</dbReference>
<organism evidence="3 4">
    <name type="scientific">Mikania micrantha</name>
    <name type="common">bitter vine</name>
    <dbReference type="NCBI Taxonomy" id="192012"/>
    <lineage>
        <taxon>Eukaryota</taxon>
        <taxon>Viridiplantae</taxon>
        <taxon>Streptophyta</taxon>
        <taxon>Embryophyta</taxon>
        <taxon>Tracheophyta</taxon>
        <taxon>Spermatophyta</taxon>
        <taxon>Magnoliopsida</taxon>
        <taxon>eudicotyledons</taxon>
        <taxon>Gunneridae</taxon>
        <taxon>Pentapetalae</taxon>
        <taxon>asterids</taxon>
        <taxon>campanulids</taxon>
        <taxon>Asterales</taxon>
        <taxon>Asteraceae</taxon>
        <taxon>Asteroideae</taxon>
        <taxon>Heliantheae alliance</taxon>
        <taxon>Eupatorieae</taxon>
        <taxon>Mikania</taxon>
    </lineage>
</organism>
<dbReference type="InterPro" id="IPR052592">
    <property type="entry name" value="LRR-RLK"/>
</dbReference>
<keyword evidence="1" id="KW-0433">Leucine-rich repeat</keyword>
<comment type="caution">
    <text evidence="3">The sequence shown here is derived from an EMBL/GenBank/DDBJ whole genome shotgun (WGS) entry which is preliminary data.</text>
</comment>
<evidence type="ECO:0000313" key="4">
    <source>
        <dbReference type="Proteomes" id="UP000326396"/>
    </source>
</evidence>
<dbReference type="Gene3D" id="3.80.10.10">
    <property type="entry name" value="Ribonuclease Inhibitor"/>
    <property type="match status" value="1"/>
</dbReference>